<evidence type="ECO:0000313" key="2">
    <source>
        <dbReference type="EMBL" id="AWY08620.1"/>
    </source>
</evidence>
<proteinExistence type="predicted"/>
<keyword evidence="1" id="KW-0812">Transmembrane</keyword>
<reference evidence="2 3" key="1">
    <citation type="submission" date="2018-04" db="EMBL/GenBank/DDBJ databases">
        <authorList>
            <person name="Go L.Y."/>
            <person name="Mitchell J.A."/>
        </authorList>
    </citation>
    <scope>NUCLEOTIDE SEQUENCE [LARGE SCALE GENOMIC DNA]</scope>
</reference>
<keyword evidence="1" id="KW-1133">Transmembrane helix</keyword>
<feature type="transmembrane region" description="Helical" evidence="1">
    <location>
        <begin position="87"/>
        <end position="112"/>
    </location>
</feature>
<dbReference type="Proteomes" id="UP000251795">
    <property type="component" value="Segment"/>
</dbReference>
<keyword evidence="1" id="KW-0472">Membrane</keyword>
<gene>
    <name evidence="2" type="ORF">Alexandra_311</name>
</gene>
<evidence type="ECO:0000313" key="3">
    <source>
        <dbReference type="Proteomes" id="UP000251795"/>
    </source>
</evidence>
<dbReference type="EMBL" id="MH248138">
    <property type="protein sequence ID" value="AWY08620.1"/>
    <property type="molecule type" value="Genomic_DNA"/>
</dbReference>
<sequence>MAKRSHKCCSSLCLTLKSLSRTKNCLKLNAARVASVIPHRHVANVFLILFCAYYAVGVIVLIRDLNNFSEDSEMVKRFTEELKCKSDIALAWDALKASLFLVFIHIPCWILRV</sequence>
<evidence type="ECO:0000256" key="1">
    <source>
        <dbReference type="SAM" id="Phobius"/>
    </source>
</evidence>
<keyword evidence="3" id="KW-1185">Reference proteome</keyword>
<accession>A0A2Z4QEB7</accession>
<organism evidence="2 3">
    <name type="scientific">Erwinia phage vB_EamM_Alexandra</name>
    <dbReference type="NCBI Taxonomy" id="2201424"/>
    <lineage>
        <taxon>Viruses</taxon>
        <taxon>Duplodnaviria</taxon>
        <taxon>Heunggongvirae</taxon>
        <taxon>Uroviricota</taxon>
        <taxon>Caudoviricetes</taxon>
        <taxon>Alexandravirus</taxon>
        <taxon>Alexandravirus alexandra</taxon>
    </lineage>
</organism>
<name>A0A2Z4QEB7_9CAUD</name>
<feature type="transmembrane region" description="Helical" evidence="1">
    <location>
        <begin position="45"/>
        <end position="66"/>
    </location>
</feature>
<protein>
    <submittedName>
        <fullName evidence="2">Uncharacterized protein</fullName>
    </submittedName>
</protein>